<dbReference type="RefSeq" id="WP_013681673.1">
    <property type="nucleotide sequence ID" value="NC_015318.1"/>
</dbReference>
<accession>F2LV48</accession>
<dbReference type="InParanoid" id="F2LV48"/>
<dbReference type="HOGENOM" id="CLU_2023539_0_0_7"/>
<dbReference type="Proteomes" id="UP000008139">
    <property type="component" value="Chromosome"/>
</dbReference>
<dbReference type="STRING" id="760142.Hipma_0662"/>
<proteinExistence type="predicted"/>
<keyword evidence="2" id="KW-1185">Reference proteome</keyword>
<protein>
    <submittedName>
        <fullName evidence="1">Uncharacterized protein</fullName>
    </submittedName>
</protein>
<dbReference type="KEGG" id="hmr:Hipma_0662"/>
<reference evidence="1 2" key="1">
    <citation type="journal article" date="2011" name="Stand. Genomic Sci.">
        <title>Complete genome sequence of the thermophilic sulfur-reducer Hippea maritima type strain (MH(2)).</title>
        <authorList>
            <person name="Huntemann M."/>
            <person name="Lu M."/>
            <person name="Nolan M."/>
            <person name="Lapidus A."/>
            <person name="Lucas S."/>
            <person name="Hammon N."/>
            <person name="Deshpande S."/>
            <person name="Cheng J.F."/>
            <person name="Tapia R."/>
            <person name="Han C."/>
            <person name="Goodwin L."/>
            <person name="Pitluck S."/>
            <person name="Liolios K."/>
            <person name="Pagani I."/>
            <person name="Ivanova N."/>
            <person name="Ovchinikova G."/>
            <person name="Pati A."/>
            <person name="Chen A."/>
            <person name="Palaniappan K."/>
            <person name="Land M."/>
            <person name="Hauser L."/>
            <person name="Jeffries C.D."/>
            <person name="Detter J.C."/>
            <person name="Brambilla E.M."/>
            <person name="Rohde M."/>
            <person name="Spring S."/>
            <person name="Goker M."/>
            <person name="Woyke T."/>
            <person name="Bristow J."/>
            <person name="Eisen J.A."/>
            <person name="Markowitz V."/>
            <person name="Hugenholtz P."/>
            <person name="Kyrpides N.C."/>
            <person name="Klenk H.P."/>
            <person name="Mavromatis K."/>
        </authorList>
    </citation>
    <scope>NUCLEOTIDE SEQUENCE [LARGE SCALE GENOMIC DNA]</scope>
    <source>
        <strain evidence="2">ATCC 700847 / DSM 10411 / MH2</strain>
    </source>
</reference>
<sequence>MARYSVVRNRGSDPYSRWVYSVKRKLGYFANILKSAHIKPTVDMVIEAIYGVDSLAIRENGEPVFFSQYLPSKKPFVSFDYASVVENGLKQSPNSFNRRVFSRKEWMVIVRTIRKIKTEVAR</sequence>
<reference evidence="2" key="2">
    <citation type="submission" date="2011-03" db="EMBL/GenBank/DDBJ databases">
        <title>The complete genome of Hippea maritima DSM 10411.</title>
        <authorList>
            <consortium name="US DOE Joint Genome Institute (JGI-PGF)"/>
            <person name="Lucas S."/>
            <person name="Copeland A."/>
            <person name="Lapidus A."/>
            <person name="Bruce D."/>
            <person name="Goodwin L."/>
            <person name="Pitluck S."/>
            <person name="Peters L."/>
            <person name="Kyrpides N."/>
            <person name="Mavromatis K."/>
            <person name="Pagani I."/>
            <person name="Ivanova N."/>
            <person name="Mikhailova N."/>
            <person name="Lu M."/>
            <person name="Detter J.C."/>
            <person name="Tapia R."/>
            <person name="Han C."/>
            <person name="Land M."/>
            <person name="Hauser L."/>
            <person name="Markowitz V."/>
            <person name="Cheng J.-F."/>
            <person name="Hugenholtz P."/>
            <person name="Woyke T."/>
            <person name="Wu D."/>
            <person name="Spring S."/>
            <person name="Schroeder M."/>
            <person name="Brambilla E."/>
            <person name="Klenk H.-P."/>
            <person name="Eisen J.A."/>
        </authorList>
    </citation>
    <scope>NUCLEOTIDE SEQUENCE [LARGE SCALE GENOMIC DNA]</scope>
    <source>
        <strain evidence="2">ATCC 700847 / DSM 10411 / MH2</strain>
    </source>
</reference>
<evidence type="ECO:0000313" key="1">
    <source>
        <dbReference type="EMBL" id="AEA33632.1"/>
    </source>
</evidence>
<gene>
    <name evidence="1" type="ordered locus">Hipma_0662</name>
</gene>
<name>F2LV48_HIPMA</name>
<organism evidence="1 2">
    <name type="scientific">Hippea maritima (strain ATCC 700847 / DSM 10411 / MH2)</name>
    <dbReference type="NCBI Taxonomy" id="760142"/>
    <lineage>
        <taxon>Bacteria</taxon>
        <taxon>Pseudomonadati</taxon>
        <taxon>Campylobacterota</taxon>
        <taxon>Desulfurellia</taxon>
        <taxon>Desulfurellales</taxon>
        <taxon>Hippeaceae</taxon>
        <taxon>Hippea</taxon>
    </lineage>
</organism>
<dbReference type="EMBL" id="CP002606">
    <property type="protein sequence ID" value="AEA33632.1"/>
    <property type="molecule type" value="Genomic_DNA"/>
</dbReference>
<evidence type="ECO:0000313" key="2">
    <source>
        <dbReference type="Proteomes" id="UP000008139"/>
    </source>
</evidence>
<dbReference type="AlphaFoldDB" id="F2LV48"/>